<dbReference type="Proteomes" id="UP000831782">
    <property type="component" value="Chromosome"/>
</dbReference>
<name>A0ABY4EQX5_9BACI</name>
<feature type="region of interest" description="Disordered" evidence="1">
    <location>
        <begin position="1"/>
        <end position="22"/>
    </location>
</feature>
<feature type="compositionally biased region" description="Basic residues" evidence="1">
    <location>
        <begin position="12"/>
        <end position="22"/>
    </location>
</feature>
<keyword evidence="3" id="KW-1185">Reference proteome</keyword>
<feature type="compositionally biased region" description="Basic and acidic residues" evidence="1">
    <location>
        <begin position="1"/>
        <end position="11"/>
    </location>
</feature>
<evidence type="ECO:0000313" key="2">
    <source>
        <dbReference type="EMBL" id="UOQ46836.1"/>
    </source>
</evidence>
<protein>
    <submittedName>
        <fullName evidence="2">Uncharacterized protein</fullName>
    </submittedName>
</protein>
<evidence type="ECO:0000313" key="3">
    <source>
        <dbReference type="Proteomes" id="UP000831782"/>
    </source>
</evidence>
<accession>A0ABY4EQX5</accession>
<proteinExistence type="predicted"/>
<sequence>MKDKRFDDDHMHHHKGRGAKTFRRGKALAFLERLEQKRSTIQQQLEQPEYQSIQQILVGELKAIDMVTDEFKQLFKLDEIENKKERVNHEEN</sequence>
<organism evidence="2 3">
    <name type="scientific">Gracilibacillus caseinilyticus</name>
    <dbReference type="NCBI Taxonomy" id="2932256"/>
    <lineage>
        <taxon>Bacteria</taxon>
        <taxon>Bacillati</taxon>
        <taxon>Bacillota</taxon>
        <taxon>Bacilli</taxon>
        <taxon>Bacillales</taxon>
        <taxon>Bacillaceae</taxon>
        <taxon>Gracilibacillus</taxon>
    </lineage>
</organism>
<reference evidence="2 3" key="1">
    <citation type="submission" date="2022-04" db="EMBL/GenBank/DDBJ databases">
        <title>Gracilibacillus sp. isolated from saltern.</title>
        <authorList>
            <person name="Won M."/>
            <person name="Lee C.-M."/>
            <person name="Woen H.-Y."/>
            <person name="Kwon S.-W."/>
        </authorList>
    </citation>
    <scope>NUCLEOTIDE SEQUENCE [LARGE SCALE GENOMIC DNA]</scope>
    <source>
        <strain evidence="2 3">SSWR10-1</strain>
    </source>
</reference>
<dbReference type="RefSeq" id="WP_244715361.1">
    <property type="nucleotide sequence ID" value="NZ_CP095072.1"/>
</dbReference>
<dbReference type="EMBL" id="CP095072">
    <property type="protein sequence ID" value="UOQ46836.1"/>
    <property type="molecule type" value="Genomic_DNA"/>
</dbReference>
<gene>
    <name evidence="2" type="ORF">MUN88_12090</name>
</gene>
<evidence type="ECO:0000256" key="1">
    <source>
        <dbReference type="SAM" id="MobiDB-lite"/>
    </source>
</evidence>